<comment type="similarity">
    <text evidence="1">Belongs to the ros/MucR family.</text>
</comment>
<reference evidence="5 6" key="1">
    <citation type="submission" date="2016-02" db="EMBL/GenBank/DDBJ databases">
        <title>Genome sequencing of a beta-galactosidase producing bacteria Rhizobium sp. 59.</title>
        <authorList>
            <person name="Wang D."/>
            <person name="Kot W."/>
            <person name="Qin Y."/>
            <person name="Hansen L."/>
            <person name="Naqvi K."/>
            <person name="Rensing C."/>
        </authorList>
    </citation>
    <scope>NUCLEOTIDE SEQUENCE [LARGE SCALE GENOMIC DNA]</scope>
    <source>
        <strain evidence="5 6">59</strain>
    </source>
</reference>
<name>A0A657LXK9_9HYPH</name>
<evidence type="ECO:0000256" key="3">
    <source>
        <dbReference type="ARBA" id="ARBA00023125"/>
    </source>
</evidence>
<sequence length="141" mass="15875">MRPSERDKIVILTAKIVSAYVQNHSLQSYDVPNLVQRVRAVLASLGKEPIGILQDDMPVPAVEPRKSVHDKYIICLDDGKIFKSLKRHLMVTYKLTPEDYRAKWGLPDDYPMIAPAYSAQRSEIARTIGLGKGRRKGKQGS</sequence>
<comment type="caution">
    <text evidence="5">The sequence shown here is derived from an EMBL/GenBank/DDBJ whole genome shotgun (WGS) entry which is preliminary data.</text>
</comment>
<gene>
    <name evidence="5" type="ORF">AX760_25595</name>
</gene>
<dbReference type="Gene3D" id="1.10.10.1550">
    <property type="entry name" value="ROS/MUCR transcriptional regulator protein"/>
    <property type="match status" value="1"/>
</dbReference>
<dbReference type="GO" id="GO:0003677">
    <property type="term" value="F:DNA binding"/>
    <property type="evidence" value="ECO:0007669"/>
    <property type="project" value="UniProtKB-KW"/>
</dbReference>
<dbReference type="RefSeq" id="WP_071831760.1">
    <property type="nucleotide sequence ID" value="NZ_LSRP01000042.1"/>
</dbReference>
<dbReference type="OrthoDB" id="9809693at2"/>
<dbReference type="AlphaFoldDB" id="A0A657LXK9"/>
<protein>
    <submittedName>
        <fullName evidence="5">Transcriptional regulator</fullName>
    </submittedName>
</protein>
<accession>A0A657LXK9</accession>
<dbReference type="GO" id="GO:0008270">
    <property type="term" value="F:zinc ion binding"/>
    <property type="evidence" value="ECO:0007669"/>
    <property type="project" value="InterPro"/>
</dbReference>
<dbReference type="InterPro" id="IPR008807">
    <property type="entry name" value="ROS_MUCR"/>
</dbReference>
<dbReference type="Pfam" id="PF05443">
    <property type="entry name" value="ROS_MUCR"/>
    <property type="match status" value="1"/>
</dbReference>
<dbReference type="EMBL" id="LSRP01000042">
    <property type="protein sequence ID" value="OJG00150.1"/>
    <property type="molecule type" value="Genomic_DNA"/>
</dbReference>
<keyword evidence="4" id="KW-0804">Transcription</keyword>
<dbReference type="GO" id="GO:0006355">
    <property type="term" value="P:regulation of DNA-templated transcription"/>
    <property type="evidence" value="ECO:0007669"/>
    <property type="project" value="InterPro"/>
</dbReference>
<organism evidence="5 6">
    <name type="scientific">Pararhizobium antarcticum</name>
    <dbReference type="NCBI Taxonomy" id="1798805"/>
    <lineage>
        <taxon>Bacteria</taxon>
        <taxon>Pseudomonadati</taxon>
        <taxon>Pseudomonadota</taxon>
        <taxon>Alphaproteobacteria</taxon>
        <taxon>Hyphomicrobiales</taxon>
        <taxon>Rhizobiaceae</taxon>
        <taxon>Rhizobium/Agrobacterium group</taxon>
        <taxon>Pararhizobium</taxon>
    </lineage>
</organism>
<dbReference type="Proteomes" id="UP000182661">
    <property type="component" value="Unassembled WGS sequence"/>
</dbReference>
<evidence type="ECO:0000256" key="1">
    <source>
        <dbReference type="ARBA" id="ARBA00007031"/>
    </source>
</evidence>
<evidence type="ECO:0000313" key="6">
    <source>
        <dbReference type="Proteomes" id="UP000182661"/>
    </source>
</evidence>
<evidence type="ECO:0000313" key="5">
    <source>
        <dbReference type="EMBL" id="OJG00150.1"/>
    </source>
</evidence>
<keyword evidence="2" id="KW-0805">Transcription regulation</keyword>
<keyword evidence="3" id="KW-0238">DNA-binding</keyword>
<dbReference type="InterPro" id="IPR041920">
    <property type="entry name" value="ROS/MUCR_sf"/>
</dbReference>
<evidence type="ECO:0000256" key="2">
    <source>
        <dbReference type="ARBA" id="ARBA00023015"/>
    </source>
</evidence>
<evidence type="ECO:0000256" key="4">
    <source>
        <dbReference type="ARBA" id="ARBA00023163"/>
    </source>
</evidence>
<proteinExistence type="inferred from homology"/>
<keyword evidence="6" id="KW-1185">Reference proteome</keyword>